<dbReference type="GO" id="GO:0043565">
    <property type="term" value="F:sequence-specific DNA binding"/>
    <property type="evidence" value="ECO:0007669"/>
    <property type="project" value="InterPro"/>
</dbReference>
<accession>A0A1S9P877</accession>
<dbReference type="OrthoDB" id="511992at2"/>
<dbReference type="PANTHER" id="PTHR46796">
    <property type="entry name" value="HTH-TYPE TRANSCRIPTIONAL ACTIVATOR RHAS-RELATED"/>
    <property type="match status" value="1"/>
</dbReference>
<dbReference type="STRING" id="1792845.BC343_17925"/>
<gene>
    <name evidence="7" type="ORF">BC343_17925</name>
</gene>
<dbReference type="PRINTS" id="PR00032">
    <property type="entry name" value="HTHARAC"/>
</dbReference>
<dbReference type="SMART" id="SM00342">
    <property type="entry name" value="HTH_ARAC"/>
    <property type="match status" value="1"/>
</dbReference>
<dbReference type="GO" id="GO:0003700">
    <property type="term" value="F:DNA-binding transcription factor activity"/>
    <property type="evidence" value="ECO:0007669"/>
    <property type="project" value="InterPro"/>
</dbReference>
<keyword evidence="8" id="KW-1185">Reference proteome</keyword>
<protein>
    <submittedName>
        <fullName evidence="7">AraC family transcriptional regulator</fullName>
    </submittedName>
</protein>
<organism evidence="7 8">
    <name type="scientific">Mucilaginibacter pedocola</name>
    <dbReference type="NCBI Taxonomy" id="1792845"/>
    <lineage>
        <taxon>Bacteria</taxon>
        <taxon>Pseudomonadati</taxon>
        <taxon>Bacteroidota</taxon>
        <taxon>Sphingobacteriia</taxon>
        <taxon>Sphingobacteriales</taxon>
        <taxon>Sphingobacteriaceae</taxon>
        <taxon>Mucilaginibacter</taxon>
    </lineage>
</organism>
<name>A0A1S9P877_9SPHI</name>
<dbReference type="Gene3D" id="1.10.10.60">
    <property type="entry name" value="Homeodomain-like"/>
    <property type="match status" value="2"/>
</dbReference>
<dbReference type="PROSITE" id="PS00041">
    <property type="entry name" value="HTH_ARAC_FAMILY_1"/>
    <property type="match status" value="1"/>
</dbReference>
<keyword evidence="1" id="KW-0963">Cytoplasm</keyword>
<dbReference type="PROSITE" id="PS01124">
    <property type="entry name" value="HTH_ARAC_FAMILY_2"/>
    <property type="match status" value="1"/>
</dbReference>
<keyword evidence="4" id="KW-0010">Activator</keyword>
<dbReference type="InterPro" id="IPR018060">
    <property type="entry name" value="HTH_AraC"/>
</dbReference>
<dbReference type="SUPFAM" id="SSF46689">
    <property type="entry name" value="Homeodomain-like"/>
    <property type="match status" value="2"/>
</dbReference>
<keyword evidence="5" id="KW-0804">Transcription</keyword>
<dbReference type="EMBL" id="MBTF01000038">
    <property type="protein sequence ID" value="OOQ56858.1"/>
    <property type="molecule type" value="Genomic_DNA"/>
</dbReference>
<dbReference type="InterPro" id="IPR018062">
    <property type="entry name" value="HTH_AraC-typ_CS"/>
</dbReference>
<dbReference type="RefSeq" id="WP_078351274.1">
    <property type="nucleotide sequence ID" value="NZ_MBTF01000038.1"/>
</dbReference>
<dbReference type="Proteomes" id="UP000189739">
    <property type="component" value="Unassembled WGS sequence"/>
</dbReference>
<keyword evidence="3" id="KW-0238">DNA-binding</keyword>
<reference evidence="7 8" key="1">
    <citation type="submission" date="2016-07" db="EMBL/GenBank/DDBJ databases">
        <title>Genomic analysis of zinc-resistant bacterium Mucilaginibacter pedocola TBZ30.</title>
        <authorList>
            <person name="Huang J."/>
            <person name="Tang J."/>
        </authorList>
    </citation>
    <scope>NUCLEOTIDE SEQUENCE [LARGE SCALE GENOMIC DNA]</scope>
    <source>
        <strain evidence="7 8">TBZ30</strain>
    </source>
</reference>
<proteinExistence type="predicted"/>
<dbReference type="InterPro" id="IPR037923">
    <property type="entry name" value="HTH-like"/>
</dbReference>
<dbReference type="InterPro" id="IPR009057">
    <property type="entry name" value="Homeodomain-like_sf"/>
</dbReference>
<dbReference type="PANTHER" id="PTHR46796:SF13">
    <property type="entry name" value="HTH-TYPE TRANSCRIPTIONAL ACTIVATOR RHAS"/>
    <property type="match status" value="1"/>
</dbReference>
<dbReference type="AlphaFoldDB" id="A0A1S9P877"/>
<evidence type="ECO:0000259" key="6">
    <source>
        <dbReference type="PROSITE" id="PS01124"/>
    </source>
</evidence>
<keyword evidence="2" id="KW-0805">Transcription regulation</keyword>
<evidence type="ECO:0000256" key="3">
    <source>
        <dbReference type="ARBA" id="ARBA00023125"/>
    </source>
</evidence>
<evidence type="ECO:0000313" key="7">
    <source>
        <dbReference type="EMBL" id="OOQ56858.1"/>
    </source>
</evidence>
<dbReference type="InterPro" id="IPR050204">
    <property type="entry name" value="AraC_XylS_family_regulators"/>
</dbReference>
<comment type="caution">
    <text evidence="7">The sequence shown here is derived from an EMBL/GenBank/DDBJ whole genome shotgun (WGS) entry which is preliminary data.</text>
</comment>
<dbReference type="InterPro" id="IPR003313">
    <property type="entry name" value="AraC-bd"/>
</dbReference>
<feature type="domain" description="HTH araC/xylS-type" evidence="6">
    <location>
        <begin position="168"/>
        <end position="266"/>
    </location>
</feature>
<evidence type="ECO:0000313" key="8">
    <source>
        <dbReference type="Proteomes" id="UP000189739"/>
    </source>
</evidence>
<evidence type="ECO:0000256" key="4">
    <source>
        <dbReference type="ARBA" id="ARBA00023159"/>
    </source>
</evidence>
<evidence type="ECO:0000256" key="5">
    <source>
        <dbReference type="ARBA" id="ARBA00023163"/>
    </source>
</evidence>
<sequence>MENLKTGRFYGQTNSTIHLDFATITDTEYTHDKVDWHYHDNAYFTFILDGKVIEGNKKEVYNCTAGSLLFHNWQDAHYNIKPKGFTRGFHIELNESWFGNYPQYVNTLQGSFAVANPDVKFLFYQLFRETKLQDDAMPLATEVLLLQVLAQMQQHSVSVAKQRPVWVGQLRNMLHDNITHKFTLAELSASLQVHPVHLSRDFSKYFHCNLGEYIRKLRVEKALALMPNENLSLTDIAHICGFADQSHFLRSFKSFNGANPKVYRKLLLRAC</sequence>
<evidence type="ECO:0000256" key="2">
    <source>
        <dbReference type="ARBA" id="ARBA00023015"/>
    </source>
</evidence>
<dbReference type="Pfam" id="PF02311">
    <property type="entry name" value="AraC_binding"/>
    <property type="match status" value="1"/>
</dbReference>
<dbReference type="InterPro" id="IPR020449">
    <property type="entry name" value="Tscrpt_reg_AraC-type_HTH"/>
</dbReference>
<dbReference type="Pfam" id="PF12833">
    <property type="entry name" value="HTH_18"/>
    <property type="match status" value="1"/>
</dbReference>
<evidence type="ECO:0000256" key="1">
    <source>
        <dbReference type="ARBA" id="ARBA00022490"/>
    </source>
</evidence>
<dbReference type="SUPFAM" id="SSF51215">
    <property type="entry name" value="Regulatory protein AraC"/>
    <property type="match status" value="1"/>
</dbReference>